<name>A0ACC4E4L4_PURLI</name>
<comment type="caution">
    <text evidence="1">The sequence shown here is derived from an EMBL/GenBank/DDBJ whole genome shotgun (WGS) entry which is preliminary data.</text>
</comment>
<reference evidence="1" key="1">
    <citation type="submission" date="2024-12" db="EMBL/GenBank/DDBJ databases">
        <title>Comparative genomics and development of molecular markers within Purpureocillium lilacinum and among Purpureocillium species.</title>
        <authorList>
            <person name="Yeh Z.-Y."/>
            <person name="Ni N.-T."/>
            <person name="Lo P.-H."/>
            <person name="Mushyakhwo K."/>
            <person name="Lin C.-F."/>
            <person name="Nai Y.-S."/>
        </authorList>
    </citation>
    <scope>NUCLEOTIDE SEQUENCE</scope>
    <source>
        <strain evidence="1">NCHU-NPUST-175</strain>
    </source>
</reference>
<evidence type="ECO:0000313" key="2">
    <source>
        <dbReference type="Proteomes" id="UP001638806"/>
    </source>
</evidence>
<evidence type="ECO:0000313" key="1">
    <source>
        <dbReference type="EMBL" id="KAL3963268.1"/>
    </source>
</evidence>
<dbReference type="Proteomes" id="UP001638806">
    <property type="component" value="Unassembled WGS sequence"/>
</dbReference>
<organism evidence="1 2">
    <name type="scientific">Purpureocillium lilacinum</name>
    <name type="common">Paecilomyces lilacinus</name>
    <dbReference type="NCBI Taxonomy" id="33203"/>
    <lineage>
        <taxon>Eukaryota</taxon>
        <taxon>Fungi</taxon>
        <taxon>Dikarya</taxon>
        <taxon>Ascomycota</taxon>
        <taxon>Pezizomycotina</taxon>
        <taxon>Sordariomycetes</taxon>
        <taxon>Hypocreomycetidae</taxon>
        <taxon>Hypocreales</taxon>
        <taxon>Ophiocordycipitaceae</taxon>
        <taxon>Purpureocillium</taxon>
    </lineage>
</organism>
<sequence>MAAPHRHPRIGYRQRHARRGAGKWHPATSTSTWRRPLPPYSETDIYSNSGAGPRTPTVANTATSPRTDDGASRVSSSTSTGEPVLTPPDTPRTASNPQQQQQQQSQPQPGAALYFETRPPTLTPTAAETLVHTVSVDGSSTPDDVPYRDEWAARDVTAQDWATFVNFLLPDHTTRGNEAVIDRKLRAEGHSDTSSHAEAQLGHVRESGPEAVRRREDAEATVRQWNDGFFGPRGISIQLARLDDPAPMPGSWDAAFDLGTPEQQRERGQQARERAQQQQEQARQQREQAQQQREQAQQQRQQQGGRGRTWGGFNIDGDRVSFGDKFVADSNGLRIGSLIMDSSGIRMGAGDGTGQSGTRALDRSRSRSRRRGPLRDRAGKGSETTTMAVMSITESSIGSLPDYDDVKDQQMPLYLARLQDWTAHPDQHRSKGDVKQLKAELKEAKAAPVDPNMDKKALRAQIKALTQAWKQLKKHQRNVRKATRRERKQRRRAEKRERRQHRRDMRRSRRDNMFGPSGPFGSRGVFGPGGLFGGPGGRGNHCSWGGRGGAAGGPFGGRGSWGGPGGPWGASASRSAPGAWPDEKQDDYGAPDGHGQGQESGVATPPPSAAAAAQYRTADKLESEIQRKTTAAIDLENGAEKRAVEKELEALTEKLEQVRLQADEAYARELAAQYGQ</sequence>
<dbReference type="EMBL" id="JBGNUJ010000002">
    <property type="protein sequence ID" value="KAL3963268.1"/>
    <property type="molecule type" value="Genomic_DNA"/>
</dbReference>
<accession>A0ACC4E4L4</accession>
<keyword evidence="2" id="KW-1185">Reference proteome</keyword>
<gene>
    <name evidence="1" type="ORF">ACCO45_000272</name>
</gene>
<protein>
    <submittedName>
        <fullName evidence="1">Uncharacterized protein</fullName>
    </submittedName>
</protein>
<proteinExistence type="predicted"/>